<protein>
    <recommendedName>
        <fullName evidence="1">Segregation and condensation protein A</fullName>
    </recommendedName>
</protein>
<dbReference type="AlphaFoldDB" id="A0A938BUC1"/>
<dbReference type="Pfam" id="PF02616">
    <property type="entry name" value="SMC_ScpA"/>
    <property type="match status" value="1"/>
</dbReference>
<proteinExistence type="predicted"/>
<gene>
    <name evidence="3" type="ORF">FJY68_11835</name>
</gene>
<dbReference type="InterPro" id="IPR003768">
    <property type="entry name" value="ScpA"/>
</dbReference>
<comment type="caution">
    <text evidence="3">The sequence shown here is derived from an EMBL/GenBank/DDBJ whole genome shotgun (WGS) entry which is preliminary data.</text>
</comment>
<dbReference type="PANTHER" id="PTHR33969:SF2">
    <property type="entry name" value="SEGREGATION AND CONDENSATION PROTEIN A"/>
    <property type="match status" value="1"/>
</dbReference>
<reference evidence="3" key="1">
    <citation type="submission" date="2019-03" db="EMBL/GenBank/DDBJ databases">
        <title>Lake Tanganyika Metagenome-Assembled Genomes (MAGs).</title>
        <authorList>
            <person name="Tran P."/>
        </authorList>
    </citation>
    <scope>NUCLEOTIDE SEQUENCE</scope>
    <source>
        <strain evidence="3">K_DeepCast_150m_m2_040</strain>
    </source>
</reference>
<evidence type="ECO:0000256" key="2">
    <source>
        <dbReference type="SAM" id="MobiDB-lite"/>
    </source>
</evidence>
<evidence type="ECO:0000256" key="1">
    <source>
        <dbReference type="ARBA" id="ARBA00044777"/>
    </source>
</evidence>
<accession>A0A938BUC1</accession>
<evidence type="ECO:0000313" key="4">
    <source>
        <dbReference type="Proteomes" id="UP000779900"/>
    </source>
</evidence>
<dbReference type="PANTHER" id="PTHR33969">
    <property type="entry name" value="SEGREGATION AND CONDENSATION PROTEIN A"/>
    <property type="match status" value="1"/>
</dbReference>
<evidence type="ECO:0000313" key="3">
    <source>
        <dbReference type="EMBL" id="MBM3332517.1"/>
    </source>
</evidence>
<organism evidence="3 4">
    <name type="scientific">candidate division WOR-3 bacterium</name>
    <dbReference type="NCBI Taxonomy" id="2052148"/>
    <lineage>
        <taxon>Bacteria</taxon>
        <taxon>Bacteria division WOR-3</taxon>
    </lineage>
</organism>
<name>A0A938BUC1_UNCW3</name>
<dbReference type="EMBL" id="VGIR01000096">
    <property type="protein sequence ID" value="MBM3332517.1"/>
    <property type="molecule type" value="Genomic_DNA"/>
</dbReference>
<feature type="compositionally biased region" description="Polar residues" evidence="2">
    <location>
        <begin position="1"/>
        <end position="11"/>
    </location>
</feature>
<dbReference type="Proteomes" id="UP000779900">
    <property type="component" value="Unassembled WGS sequence"/>
</dbReference>
<sequence>MTPETSGQSPLTPSPEPQHPETSSAEVPSPAPIPDVRLDLFEGPVELLLYLVRKNELDVADVPVGRLTDDFLGVVRQATALDMGSTSDFLIMAAVLLRLKTRALLPRGPEEDLSTPTVSLEQIMDEFRRYQQVARMLSDKESERRLLYPRAGESPRARQAESEDVVALAAALKRVLAKLSPERVAQIAPPKVRLEDKIADLRRVMRERRSVDFEEVVTGTTVAEVIVLFIAVLELVRLGELRVHQQAEFGTIRLELREPDPAPNG</sequence>
<dbReference type="Gene3D" id="6.10.250.2410">
    <property type="match status" value="1"/>
</dbReference>
<feature type="region of interest" description="Disordered" evidence="2">
    <location>
        <begin position="1"/>
        <end position="31"/>
    </location>
</feature>